<dbReference type="OrthoDB" id="2441357at2759"/>
<protein>
    <submittedName>
        <fullName evidence="2">11536_t:CDS:1</fullName>
    </submittedName>
</protein>
<proteinExistence type="predicted"/>
<dbReference type="GO" id="GO:0046983">
    <property type="term" value="F:protein dimerization activity"/>
    <property type="evidence" value="ECO:0007669"/>
    <property type="project" value="InterPro"/>
</dbReference>
<evidence type="ECO:0000313" key="2">
    <source>
        <dbReference type="EMBL" id="CAG8726933.1"/>
    </source>
</evidence>
<dbReference type="Pfam" id="PF05699">
    <property type="entry name" value="Dimer_Tnp_hAT"/>
    <property type="match status" value="1"/>
</dbReference>
<accession>A0A9N9IB35</accession>
<evidence type="ECO:0000259" key="1">
    <source>
        <dbReference type="Pfam" id="PF05699"/>
    </source>
</evidence>
<feature type="domain" description="HAT C-terminal dimerisation" evidence="1">
    <location>
        <begin position="7"/>
        <end position="52"/>
    </location>
</feature>
<name>A0A9N9IB35_9GLOM</name>
<reference evidence="2" key="1">
    <citation type="submission" date="2021-06" db="EMBL/GenBank/DDBJ databases">
        <authorList>
            <person name="Kallberg Y."/>
            <person name="Tangrot J."/>
            <person name="Rosling A."/>
        </authorList>
    </citation>
    <scope>NUCLEOTIDE SEQUENCE</scope>
    <source>
        <strain evidence="2">UK204</strain>
    </source>
</reference>
<dbReference type="Proteomes" id="UP000789570">
    <property type="component" value="Unassembled WGS sequence"/>
</dbReference>
<evidence type="ECO:0000313" key="3">
    <source>
        <dbReference type="Proteomes" id="UP000789570"/>
    </source>
</evidence>
<sequence length="52" mass="5971">MEKNSFTKKYLAILATSASSERLFSDTSNVMTVRRTSLLPSNFEHLVFCKRN</sequence>
<gene>
    <name evidence="2" type="ORF">FCALED_LOCUS14730</name>
</gene>
<dbReference type="InterPro" id="IPR012337">
    <property type="entry name" value="RNaseH-like_sf"/>
</dbReference>
<keyword evidence="3" id="KW-1185">Reference proteome</keyword>
<dbReference type="EMBL" id="CAJVPQ010011377">
    <property type="protein sequence ID" value="CAG8726933.1"/>
    <property type="molecule type" value="Genomic_DNA"/>
</dbReference>
<dbReference type="AlphaFoldDB" id="A0A9N9IB35"/>
<organism evidence="2 3">
    <name type="scientific">Funneliformis caledonium</name>
    <dbReference type="NCBI Taxonomy" id="1117310"/>
    <lineage>
        <taxon>Eukaryota</taxon>
        <taxon>Fungi</taxon>
        <taxon>Fungi incertae sedis</taxon>
        <taxon>Mucoromycota</taxon>
        <taxon>Glomeromycotina</taxon>
        <taxon>Glomeromycetes</taxon>
        <taxon>Glomerales</taxon>
        <taxon>Glomeraceae</taxon>
        <taxon>Funneliformis</taxon>
    </lineage>
</organism>
<dbReference type="SUPFAM" id="SSF53098">
    <property type="entry name" value="Ribonuclease H-like"/>
    <property type="match status" value="1"/>
</dbReference>
<dbReference type="InterPro" id="IPR008906">
    <property type="entry name" value="HATC_C_dom"/>
</dbReference>
<comment type="caution">
    <text evidence="2">The sequence shown here is derived from an EMBL/GenBank/DDBJ whole genome shotgun (WGS) entry which is preliminary data.</text>
</comment>